<proteinExistence type="predicted"/>
<keyword evidence="2" id="KW-1185">Reference proteome</keyword>
<gene>
    <name evidence="1" type="ORF">Ddye_025484</name>
</gene>
<evidence type="ECO:0000313" key="1">
    <source>
        <dbReference type="EMBL" id="KAK2637689.1"/>
    </source>
</evidence>
<reference evidence="1" key="1">
    <citation type="journal article" date="2023" name="Plant J.">
        <title>Genome sequences and population genomics provide insights into the demographic history, inbreeding, and mutation load of two 'living fossil' tree species of Dipteronia.</title>
        <authorList>
            <person name="Feng Y."/>
            <person name="Comes H.P."/>
            <person name="Chen J."/>
            <person name="Zhu S."/>
            <person name="Lu R."/>
            <person name="Zhang X."/>
            <person name="Li P."/>
            <person name="Qiu J."/>
            <person name="Olsen K.M."/>
            <person name="Qiu Y."/>
        </authorList>
    </citation>
    <scope>NUCLEOTIDE SEQUENCE</scope>
    <source>
        <strain evidence="1">KIB01</strain>
    </source>
</reference>
<evidence type="ECO:0000313" key="2">
    <source>
        <dbReference type="Proteomes" id="UP001280121"/>
    </source>
</evidence>
<dbReference type="EMBL" id="JANJYI010000008">
    <property type="protein sequence ID" value="KAK2637689.1"/>
    <property type="molecule type" value="Genomic_DNA"/>
</dbReference>
<comment type="caution">
    <text evidence="1">The sequence shown here is derived from an EMBL/GenBank/DDBJ whole genome shotgun (WGS) entry which is preliminary data.</text>
</comment>
<name>A0AAD9TKB0_9ROSI</name>
<organism evidence="1 2">
    <name type="scientific">Dipteronia dyeriana</name>
    <dbReference type="NCBI Taxonomy" id="168575"/>
    <lineage>
        <taxon>Eukaryota</taxon>
        <taxon>Viridiplantae</taxon>
        <taxon>Streptophyta</taxon>
        <taxon>Embryophyta</taxon>
        <taxon>Tracheophyta</taxon>
        <taxon>Spermatophyta</taxon>
        <taxon>Magnoliopsida</taxon>
        <taxon>eudicotyledons</taxon>
        <taxon>Gunneridae</taxon>
        <taxon>Pentapetalae</taxon>
        <taxon>rosids</taxon>
        <taxon>malvids</taxon>
        <taxon>Sapindales</taxon>
        <taxon>Sapindaceae</taxon>
        <taxon>Hippocastanoideae</taxon>
        <taxon>Acereae</taxon>
        <taxon>Dipteronia</taxon>
    </lineage>
</organism>
<sequence>MCYVDCGLRLIHRNIDNTVLSRKKKETALVIGACKVTDTKQLVAFLIALPMTTELMRPMLNGQKSMELTAFDDWGQPYQLKYCSRMFCEMESEKVPSSVLLGGLNLFTTKVFELAMSSPFVEIKLEPMMDN</sequence>
<protein>
    <submittedName>
        <fullName evidence="1">Uncharacterized protein</fullName>
    </submittedName>
</protein>
<dbReference type="AlphaFoldDB" id="A0AAD9TKB0"/>
<accession>A0AAD9TKB0</accession>
<dbReference type="Proteomes" id="UP001280121">
    <property type="component" value="Unassembled WGS sequence"/>
</dbReference>